<dbReference type="AlphaFoldDB" id="A0A2M8L316"/>
<dbReference type="Pfam" id="PF00814">
    <property type="entry name" value="TsaD"/>
    <property type="match status" value="1"/>
</dbReference>
<dbReference type="PANTHER" id="PTHR11735">
    <property type="entry name" value="TRNA N6-ADENOSINE THREONYLCARBAMOYLTRANSFERASE"/>
    <property type="match status" value="1"/>
</dbReference>
<comment type="function">
    <text evidence="6">Required for the formation of a threonylcarbamoyl group on adenosine at position 37 (t(6)A37) in tRNAs that read codons beginning with adenine. Is involved in the transfer of the threonylcarbamoyl moiety of threonylcarbamoyl-AMP (TC-AMP) to the N6 group of A37, together with TsaE and TsaB. TsaD likely plays a direct catalytic role in this reaction.</text>
</comment>
<comment type="caution">
    <text evidence="8">The sequence shown here is derived from an EMBL/GenBank/DDBJ whole genome shotgun (WGS) entry which is preliminary data.</text>
</comment>
<keyword evidence="2 6" id="KW-0819">tRNA processing</keyword>
<dbReference type="CDD" id="cd24133">
    <property type="entry name" value="ASKHA_NBD_TsaD_bac"/>
    <property type="match status" value="1"/>
</dbReference>
<dbReference type="InterPro" id="IPR022450">
    <property type="entry name" value="TsaD"/>
</dbReference>
<dbReference type="GO" id="GO:0005737">
    <property type="term" value="C:cytoplasm"/>
    <property type="evidence" value="ECO:0007669"/>
    <property type="project" value="UniProtKB-SubCell"/>
</dbReference>
<evidence type="ECO:0000259" key="7">
    <source>
        <dbReference type="Pfam" id="PF00814"/>
    </source>
</evidence>
<dbReference type="GO" id="GO:0061711">
    <property type="term" value="F:tRNA N(6)-L-threonylcarbamoyladenine synthase activity"/>
    <property type="evidence" value="ECO:0007669"/>
    <property type="project" value="UniProtKB-EC"/>
</dbReference>
<gene>
    <name evidence="6 8" type="primary">tsaD</name>
    <name evidence="8" type="ORF">COU95_03015</name>
</gene>
<dbReference type="EMBL" id="PFEK01000059">
    <property type="protein sequence ID" value="PJE67334.1"/>
    <property type="molecule type" value="Genomic_DNA"/>
</dbReference>
<comment type="cofactor">
    <cofactor evidence="6">
        <name>Fe(2+)</name>
        <dbReference type="ChEBI" id="CHEBI:29033"/>
    </cofactor>
    <text evidence="6">Binds 1 Fe(2+) ion per subunit.</text>
</comment>
<keyword evidence="3 6" id="KW-0479">Metal-binding</keyword>
<dbReference type="InterPro" id="IPR017860">
    <property type="entry name" value="Peptidase_M22_CS"/>
</dbReference>
<dbReference type="InterPro" id="IPR000905">
    <property type="entry name" value="Gcp-like_dom"/>
</dbReference>
<evidence type="ECO:0000256" key="1">
    <source>
        <dbReference type="ARBA" id="ARBA00022679"/>
    </source>
</evidence>
<comment type="similarity">
    <text evidence="6">Belongs to the KAE1 / TsaD family.</text>
</comment>
<reference evidence="9" key="1">
    <citation type="submission" date="2017-09" db="EMBL/GenBank/DDBJ databases">
        <title>Depth-based differentiation of microbial function through sediment-hosted aquifers and enrichment of novel symbionts in the deep terrestrial subsurface.</title>
        <authorList>
            <person name="Probst A.J."/>
            <person name="Ladd B."/>
            <person name="Jarett J.K."/>
            <person name="Geller-Mcgrath D.E."/>
            <person name="Sieber C.M.K."/>
            <person name="Emerson J.B."/>
            <person name="Anantharaman K."/>
            <person name="Thomas B.C."/>
            <person name="Malmstrom R."/>
            <person name="Stieglmeier M."/>
            <person name="Klingl A."/>
            <person name="Woyke T."/>
            <person name="Ryan C.M."/>
            <person name="Banfield J.F."/>
        </authorList>
    </citation>
    <scope>NUCLEOTIDE SEQUENCE [LARGE SCALE GENOMIC DNA]</scope>
</reference>
<dbReference type="SUPFAM" id="SSF53067">
    <property type="entry name" value="Actin-like ATPase domain"/>
    <property type="match status" value="1"/>
</dbReference>
<evidence type="ECO:0000313" key="8">
    <source>
        <dbReference type="EMBL" id="PJE67334.1"/>
    </source>
</evidence>
<feature type="binding site" evidence="6">
    <location>
        <position position="290"/>
    </location>
    <ligand>
        <name>substrate</name>
    </ligand>
</feature>
<dbReference type="PRINTS" id="PR00789">
    <property type="entry name" value="OSIALOPTASE"/>
</dbReference>
<evidence type="ECO:0000256" key="6">
    <source>
        <dbReference type="HAMAP-Rule" id="MF_01445"/>
    </source>
</evidence>
<comment type="caution">
    <text evidence="6">Lacks conserved residue(s) required for the propagation of feature annotation.</text>
</comment>
<dbReference type="EC" id="2.3.1.234" evidence="6"/>
<feature type="binding site" evidence="6">
    <location>
        <position position="109"/>
    </location>
    <ligand>
        <name>Fe cation</name>
        <dbReference type="ChEBI" id="CHEBI:24875"/>
    </ligand>
</feature>
<dbReference type="FunFam" id="3.30.420.40:FF:000012">
    <property type="entry name" value="tRNA N6-adenosine threonylcarbamoyltransferase"/>
    <property type="match status" value="1"/>
</dbReference>
<keyword evidence="6" id="KW-0408">Iron</keyword>
<dbReference type="NCBIfam" id="TIGR00329">
    <property type="entry name" value="gcp_kae1"/>
    <property type="match status" value="1"/>
</dbReference>
<keyword evidence="1 6" id="KW-0808">Transferase</keyword>
<feature type="domain" description="Gcp-like" evidence="7">
    <location>
        <begin position="23"/>
        <end position="299"/>
    </location>
</feature>
<comment type="catalytic activity">
    <reaction evidence="5 6">
        <text>L-threonylcarbamoyladenylate + adenosine(37) in tRNA = N(6)-L-threonylcarbamoyladenosine(37) in tRNA + AMP + H(+)</text>
        <dbReference type="Rhea" id="RHEA:37059"/>
        <dbReference type="Rhea" id="RHEA-COMP:10162"/>
        <dbReference type="Rhea" id="RHEA-COMP:10163"/>
        <dbReference type="ChEBI" id="CHEBI:15378"/>
        <dbReference type="ChEBI" id="CHEBI:73682"/>
        <dbReference type="ChEBI" id="CHEBI:74411"/>
        <dbReference type="ChEBI" id="CHEBI:74418"/>
        <dbReference type="ChEBI" id="CHEBI:456215"/>
        <dbReference type="EC" id="2.3.1.234"/>
    </reaction>
</comment>
<feature type="binding site" evidence="6">
    <location>
        <position position="113"/>
    </location>
    <ligand>
        <name>Fe cation</name>
        <dbReference type="ChEBI" id="CHEBI:24875"/>
    </ligand>
</feature>
<protein>
    <recommendedName>
        <fullName evidence="6">tRNA N6-adenosine threonylcarbamoyltransferase</fullName>
        <ecNumber evidence="6">2.3.1.234</ecNumber>
    </recommendedName>
    <alternativeName>
        <fullName evidence="6">N6-L-threonylcarbamoyladenine synthase</fullName>
        <shortName evidence="6">t(6)A synthase</shortName>
    </alternativeName>
    <alternativeName>
        <fullName evidence="6">t(6)A37 threonylcarbamoyladenosine biosynthesis protein TsaD</fullName>
    </alternativeName>
    <alternativeName>
        <fullName evidence="6">tRNA threonylcarbamoyladenosine biosynthesis protein TsaD</fullName>
    </alternativeName>
</protein>
<dbReference type="Gene3D" id="3.30.420.40">
    <property type="match status" value="2"/>
</dbReference>
<dbReference type="InterPro" id="IPR043129">
    <property type="entry name" value="ATPase_NBD"/>
</dbReference>
<proteinExistence type="inferred from homology"/>
<dbReference type="PROSITE" id="PS01016">
    <property type="entry name" value="GLYCOPROTEASE"/>
    <property type="match status" value="1"/>
</dbReference>
<dbReference type="GO" id="GO:0005506">
    <property type="term" value="F:iron ion binding"/>
    <property type="evidence" value="ECO:0007669"/>
    <property type="project" value="UniProtKB-UniRule"/>
</dbReference>
<evidence type="ECO:0000256" key="2">
    <source>
        <dbReference type="ARBA" id="ARBA00022694"/>
    </source>
</evidence>
<feature type="binding site" evidence="6">
    <location>
        <position position="182"/>
    </location>
    <ligand>
        <name>substrate</name>
    </ligand>
</feature>
<dbReference type="PANTHER" id="PTHR11735:SF6">
    <property type="entry name" value="TRNA N6-ADENOSINE THREONYLCARBAMOYLTRANSFERASE, MITOCHONDRIAL"/>
    <property type="match status" value="1"/>
</dbReference>
<comment type="subcellular location">
    <subcellularLocation>
        <location evidence="6">Cytoplasm</location>
    </subcellularLocation>
</comment>
<evidence type="ECO:0000256" key="5">
    <source>
        <dbReference type="ARBA" id="ARBA00048117"/>
    </source>
</evidence>
<name>A0A2M8L316_9BACT</name>
<dbReference type="HAMAP" id="MF_01445">
    <property type="entry name" value="TsaD"/>
    <property type="match status" value="1"/>
</dbReference>
<feature type="binding site" evidence="6">
    <location>
        <begin position="131"/>
        <end position="135"/>
    </location>
    <ligand>
        <name>substrate</name>
    </ligand>
</feature>
<evidence type="ECO:0000256" key="4">
    <source>
        <dbReference type="ARBA" id="ARBA00023315"/>
    </source>
</evidence>
<keyword evidence="4 6" id="KW-0012">Acyltransferase</keyword>
<sequence>MRILGIETSCDETATAVVEDGTKILSNVVASSQELHQKTGGIIPEIAAREQIRCIIPVIEETIKPFSHSAIDALAVTVGPGLIGSLLVGVETAKTLSYVWHKPIIPVNHLVAHIYANWLESKPEFPAIALVVSGGHTDLVLMKNHPSKGRDKLRWLGGTRDDAAGECFDKCARVLGLGYPGGPAISAAAEKFPISNCKATSSAYFQFPIKLPRPMIETEDFDFSFSGLKTAVINEVKKLKDNQQFNNITIQQLSFEVQEAITDVLVEKTIRAAEKFKVKSILLAGGVAANKRLKEKLSNHLIINCSFLSQNFVPTTLLILPAVPFSTSSQSLGKKSLSIPGWESTKKLLIKFKNLSSYFFPRKTFHVLTVFLAQLSS</sequence>
<dbReference type="NCBIfam" id="TIGR03723">
    <property type="entry name" value="T6A_TsaD_YgjD"/>
    <property type="match status" value="1"/>
</dbReference>
<evidence type="ECO:0000313" key="9">
    <source>
        <dbReference type="Proteomes" id="UP000231474"/>
    </source>
</evidence>
<feature type="binding site" evidence="6">
    <location>
        <position position="169"/>
    </location>
    <ligand>
        <name>substrate</name>
    </ligand>
</feature>
<accession>A0A2M8L316</accession>
<organism evidence="8 9">
    <name type="scientific">Candidatus Shapirobacteria bacterium CG10_big_fil_rev_8_21_14_0_10_40_9</name>
    <dbReference type="NCBI Taxonomy" id="1974888"/>
    <lineage>
        <taxon>Bacteria</taxon>
        <taxon>Candidatus Shapironibacteriota</taxon>
    </lineage>
</organism>
<dbReference type="GO" id="GO:0002949">
    <property type="term" value="P:tRNA threonylcarbamoyladenosine modification"/>
    <property type="evidence" value="ECO:0007669"/>
    <property type="project" value="UniProtKB-UniRule"/>
</dbReference>
<evidence type="ECO:0000256" key="3">
    <source>
        <dbReference type="ARBA" id="ARBA00022723"/>
    </source>
</evidence>
<dbReference type="Proteomes" id="UP000231474">
    <property type="component" value="Unassembled WGS sequence"/>
</dbReference>
<keyword evidence="6" id="KW-0963">Cytoplasm</keyword>
<dbReference type="InterPro" id="IPR017861">
    <property type="entry name" value="KAE1/TsaD"/>
</dbReference>